<feature type="transmembrane region" description="Helical" evidence="1">
    <location>
        <begin position="37"/>
        <end position="57"/>
    </location>
</feature>
<evidence type="ECO:0000313" key="4">
    <source>
        <dbReference type="Proteomes" id="UP000066529"/>
    </source>
</evidence>
<dbReference type="InterPro" id="IPR011674">
    <property type="entry name" value="DUF1616"/>
</dbReference>
<dbReference type="KEGG" id="mthr:MSTHT_1675"/>
<name>A0A0E3NCJ4_METTT</name>
<evidence type="ECO:0000259" key="2">
    <source>
        <dbReference type="Pfam" id="PF07760"/>
    </source>
</evidence>
<keyword evidence="1" id="KW-1133">Transmembrane helix</keyword>
<dbReference type="AlphaFoldDB" id="A0A0E3NCJ4"/>
<dbReference type="RefSeq" id="WP_048167458.1">
    <property type="nucleotide sequence ID" value="NZ_CP009501.1"/>
</dbReference>
<dbReference type="OrthoDB" id="82282at2157"/>
<dbReference type="GeneID" id="41602968"/>
<dbReference type="InterPro" id="IPR014495">
    <property type="entry name" value="UCP018671"/>
</dbReference>
<gene>
    <name evidence="3" type="ORF">MSTHT_1675</name>
</gene>
<organism evidence="3 4">
    <name type="scientific">Methanosarcina thermophila (strain ATCC 43570 / DSM 1825 / OCM 12 / VKM B-1830 / TM-1)</name>
    <dbReference type="NCBI Taxonomy" id="523844"/>
    <lineage>
        <taxon>Archaea</taxon>
        <taxon>Methanobacteriati</taxon>
        <taxon>Methanobacteriota</taxon>
        <taxon>Stenosarchaea group</taxon>
        <taxon>Methanomicrobia</taxon>
        <taxon>Methanosarcinales</taxon>
        <taxon>Methanosarcinaceae</taxon>
        <taxon>Methanosarcina</taxon>
    </lineage>
</organism>
<feature type="transmembrane region" description="Helical" evidence="1">
    <location>
        <begin position="69"/>
        <end position="92"/>
    </location>
</feature>
<keyword evidence="1" id="KW-0812">Transmembrane</keyword>
<sequence>MAGNRKFPMDLLIVAGFVFITNVFVLVPALSDSFLRTYMGIFLVLFLPGYALAGAIFPAKNDLEGIERVAISLGLNIAVVPIIGFILNYSAWGIRETPLLIGLSIFTLLMCAVAYYRRRLLPETEAFGISFKTCFFNMKANVLEKPESKADKIIALILILSILASMGSLAYIIGHPKEGEPFTEFYVLGTNGTTADYPTEFVQGEKGTVIIGIRNHEYRPVDYTMEVRLENRSLPIPENQKSVSLEHNMSWEEPITFTPLFEGENMKLEFLLFKETEKAVPYRSLHLWINVTEEA</sequence>
<feature type="transmembrane region" description="Helical" evidence="1">
    <location>
        <begin position="153"/>
        <end position="173"/>
    </location>
</feature>
<dbReference type="PATRIC" id="fig|523844.20.peg.2078"/>
<protein>
    <recommendedName>
        <fullName evidence="2">DUF1616 domain-containing protein</fullName>
    </recommendedName>
</protein>
<evidence type="ECO:0000313" key="3">
    <source>
        <dbReference type="EMBL" id="AKB13433.1"/>
    </source>
</evidence>
<dbReference type="PIRSF" id="PIRSF018671">
    <property type="entry name" value="UCP018671"/>
    <property type="match status" value="1"/>
</dbReference>
<dbReference type="EMBL" id="CP009501">
    <property type="protein sequence ID" value="AKB13433.1"/>
    <property type="molecule type" value="Genomic_DNA"/>
</dbReference>
<proteinExistence type="predicted"/>
<feature type="domain" description="DUF1616" evidence="2">
    <location>
        <begin position="14"/>
        <end position="290"/>
    </location>
</feature>
<feature type="transmembrane region" description="Helical" evidence="1">
    <location>
        <begin position="12"/>
        <end position="31"/>
    </location>
</feature>
<dbReference type="STRING" id="523844.MSTHT_1675"/>
<dbReference type="Pfam" id="PF07760">
    <property type="entry name" value="DUF1616"/>
    <property type="match status" value="1"/>
</dbReference>
<reference evidence="3 4" key="1">
    <citation type="submission" date="2014-07" db="EMBL/GenBank/DDBJ databases">
        <title>Methanogenic archaea and the global carbon cycle.</title>
        <authorList>
            <person name="Henriksen J.R."/>
            <person name="Luke J."/>
            <person name="Reinhart S."/>
            <person name="Benedict M.N."/>
            <person name="Youngblut N.D."/>
            <person name="Metcalf M.E."/>
            <person name="Whitaker R.J."/>
            <person name="Metcalf W.W."/>
        </authorList>
    </citation>
    <scope>NUCLEOTIDE SEQUENCE [LARGE SCALE GENOMIC DNA]</scope>
    <source>
        <strain evidence="4">ATCC 43570 / DSM 1825 / OCM 12 / VKM B-1830 / TM-1</strain>
    </source>
</reference>
<evidence type="ECO:0000256" key="1">
    <source>
        <dbReference type="SAM" id="Phobius"/>
    </source>
</evidence>
<dbReference type="Proteomes" id="UP000066529">
    <property type="component" value="Chromosome"/>
</dbReference>
<feature type="transmembrane region" description="Helical" evidence="1">
    <location>
        <begin position="98"/>
        <end position="116"/>
    </location>
</feature>
<accession>A0A0E3NCJ4</accession>
<dbReference type="HOGENOM" id="CLU_047794_1_0_2"/>
<keyword evidence="1" id="KW-0472">Membrane</keyword>